<gene>
    <name evidence="1" type="ORF">CWM47_20105</name>
</gene>
<accession>A0A2K8Z214</accession>
<dbReference type="AlphaFoldDB" id="A0A2K8Z214"/>
<name>A0A2K8Z214_9BACT</name>
<protein>
    <submittedName>
        <fullName evidence="1">Uncharacterized protein</fullName>
    </submittedName>
</protein>
<dbReference type="EMBL" id="CP025096">
    <property type="protein sequence ID" value="AUD03923.1"/>
    <property type="molecule type" value="Genomic_DNA"/>
</dbReference>
<dbReference type="Proteomes" id="UP000232883">
    <property type="component" value="Chromosome"/>
</dbReference>
<evidence type="ECO:0000313" key="2">
    <source>
        <dbReference type="Proteomes" id="UP000232883"/>
    </source>
</evidence>
<proteinExistence type="predicted"/>
<keyword evidence="2" id="KW-1185">Reference proteome</keyword>
<evidence type="ECO:0000313" key="1">
    <source>
        <dbReference type="EMBL" id="AUD03923.1"/>
    </source>
</evidence>
<reference evidence="1 2" key="1">
    <citation type="submission" date="2017-11" db="EMBL/GenBank/DDBJ databases">
        <title>Taxonomic description and genome sequences of Spirosoma HA7 sp. nov., isolated from pollen microhabitat of Corylus avellana.</title>
        <authorList>
            <person name="Ambika Manirajan B."/>
            <person name="Suarez C."/>
            <person name="Ratering S."/>
            <person name="Geissler-Plaum R."/>
            <person name="Cardinale M."/>
            <person name="Sylvia S."/>
        </authorList>
    </citation>
    <scope>NUCLEOTIDE SEQUENCE [LARGE SCALE GENOMIC DNA]</scope>
    <source>
        <strain evidence="1 2">HA7</strain>
    </source>
</reference>
<dbReference type="KEGG" id="spir:CWM47_20105"/>
<organism evidence="1 2">
    <name type="scientific">Spirosoma pollinicola</name>
    <dbReference type="NCBI Taxonomy" id="2057025"/>
    <lineage>
        <taxon>Bacteria</taxon>
        <taxon>Pseudomonadati</taxon>
        <taxon>Bacteroidota</taxon>
        <taxon>Cytophagia</taxon>
        <taxon>Cytophagales</taxon>
        <taxon>Cytophagaceae</taxon>
        <taxon>Spirosoma</taxon>
    </lineage>
</organism>
<sequence length="59" mass="7329">MLLMNYENNHWLYSQMAQFTSKKTNPDRIRVRLTYSILKKLSNQRQGMLFFFDRFNVHR</sequence>